<dbReference type="InterPro" id="IPR023214">
    <property type="entry name" value="HAD_sf"/>
</dbReference>
<evidence type="ECO:0000259" key="1">
    <source>
        <dbReference type="Pfam" id="PF21211"/>
    </source>
</evidence>
<evidence type="ECO:0000313" key="2">
    <source>
        <dbReference type="EMBL" id="HJC72372.1"/>
    </source>
</evidence>
<evidence type="ECO:0000313" key="3">
    <source>
        <dbReference type="Proteomes" id="UP000823918"/>
    </source>
</evidence>
<dbReference type="NCBIfam" id="TIGR01681">
    <property type="entry name" value="HAD-SF-IIIC"/>
    <property type="match status" value="1"/>
</dbReference>
<sequence>MTPFDYPYDCDTILQKKRRLRRELLAQEGLIPKKIAILSGSTIGEVKNVLELFLLHHGIAPEFYEGEYARYYENAVFDDGSLRAFAPDIIYVHTTVKNLMGLPCPADTDVQAEEKLAAETLRWQSFWDACLSMDAIVIQNNFEFPNVRVMGSFEASDRRGAVRFVRRINEALAQYAQAHRGFFIHDINYLAAELGLDRWFSPSMWYAYQYAMDLSAIPPLCAGIANIIKSIYGKNKKSIACDLDNTLWGGVIGDDGVQGIQLGEETPSGRAFIALQHYLKLLSQTGVLLNVNSKNEAEIAKSGFSRPESVLHEEDFVCFFANWQPKHENLAQMASQLNLLPESFVFLDDNPAEREIVRRHLPNTAVPELTTPETYVQTLARSGYFEVTALSEDDKKRSDMYRQNAQRAQAEASFGDYQEYLKSLEMKAVIAPFDVQHAPRITQLMNKTNQFNLTTRRYTDAETADCMNDENTLTLYASLSDRFGDNGIVSALIGKVNGGVLTIEEWVMSCRVFKRDLELAVFDALVSYCRAHRIDTIEGDYIPTAKNAYVRTLYPSLGFSQEKETEEGVHYQFTVPKKSEPLCSVIDVTTNLS</sequence>
<dbReference type="InterPro" id="IPR049369">
    <property type="entry name" value="BF1531-like_N"/>
</dbReference>
<dbReference type="AlphaFoldDB" id="A0A9D2TL11"/>
<dbReference type="Pfam" id="PF21211">
    <property type="entry name" value="FkbH_N"/>
    <property type="match status" value="1"/>
</dbReference>
<protein>
    <submittedName>
        <fullName evidence="2">HAD-IIIC family phosphatase</fullName>
    </submittedName>
</protein>
<dbReference type="Proteomes" id="UP000823918">
    <property type="component" value="Unassembled WGS sequence"/>
</dbReference>
<dbReference type="Gene3D" id="3.40.50.1110">
    <property type="entry name" value="SGNH hydrolase"/>
    <property type="match status" value="1"/>
</dbReference>
<dbReference type="Gene3D" id="3.40.50.1000">
    <property type="entry name" value="HAD superfamily/HAD-like"/>
    <property type="match status" value="1"/>
</dbReference>
<organism evidence="2 3">
    <name type="scientific">Candidatus Ruthenibacterium merdavium</name>
    <dbReference type="NCBI Taxonomy" id="2838752"/>
    <lineage>
        <taxon>Bacteria</taxon>
        <taxon>Bacillati</taxon>
        <taxon>Bacillota</taxon>
        <taxon>Clostridia</taxon>
        <taxon>Eubacteriales</taxon>
        <taxon>Oscillospiraceae</taxon>
        <taxon>Ruthenibacterium</taxon>
    </lineage>
</organism>
<reference evidence="2" key="2">
    <citation type="submission" date="2021-04" db="EMBL/GenBank/DDBJ databases">
        <authorList>
            <person name="Gilroy R."/>
        </authorList>
    </citation>
    <scope>NUCLEOTIDE SEQUENCE</scope>
    <source>
        <strain evidence="2">5933</strain>
    </source>
</reference>
<dbReference type="InterPro" id="IPR010037">
    <property type="entry name" value="FkbH_domain"/>
</dbReference>
<dbReference type="InterPro" id="IPR010033">
    <property type="entry name" value="HAD_SF_ppase_IIIC"/>
</dbReference>
<dbReference type="EMBL" id="DWWA01000030">
    <property type="protein sequence ID" value="HJC72372.1"/>
    <property type="molecule type" value="Genomic_DNA"/>
</dbReference>
<feature type="domain" description="BF1531-like N-terminal" evidence="1">
    <location>
        <begin position="57"/>
        <end position="229"/>
    </location>
</feature>
<dbReference type="SUPFAM" id="SSF56784">
    <property type="entry name" value="HAD-like"/>
    <property type="match status" value="1"/>
</dbReference>
<reference evidence="2" key="1">
    <citation type="journal article" date="2021" name="PeerJ">
        <title>Extensive microbial diversity within the chicken gut microbiome revealed by metagenomics and culture.</title>
        <authorList>
            <person name="Gilroy R."/>
            <person name="Ravi A."/>
            <person name="Getino M."/>
            <person name="Pursley I."/>
            <person name="Horton D.L."/>
            <person name="Alikhan N.F."/>
            <person name="Baker D."/>
            <person name="Gharbi K."/>
            <person name="Hall N."/>
            <person name="Watson M."/>
            <person name="Adriaenssens E.M."/>
            <person name="Foster-Nyarko E."/>
            <person name="Jarju S."/>
            <person name="Secka A."/>
            <person name="Antonio M."/>
            <person name="Oren A."/>
            <person name="Chaudhuri R.R."/>
            <person name="La Ragione R."/>
            <person name="Hildebrand F."/>
            <person name="Pallen M.J."/>
        </authorList>
    </citation>
    <scope>NUCLEOTIDE SEQUENCE</scope>
    <source>
        <strain evidence="2">5933</strain>
    </source>
</reference>
<accession>A0A9D2TL11</accession>
<proteinExistence type="predicted"/>
<dbReference type="InterPro" id="IPR036412">
    <property type="entry name" value="HAD-like_sf"/>
</dbReference>
<name>A0A9D2TL11_9FIRM</name>
<dbReference type="InterPro" id="IPR036514">
    <property type="entry name" value="SGNH_hydro_sf"/>
</dbReference>
<gene>
    <name evidence="2" type="ORF">H9698_06220</name>
</gene>
<comment type="caution">
    <text evidence="2">The sequence shown here is derived from an EMBL/GenBank/DDBJ whole genome shotgun (WGS) entry which is preliminary data.</text>
</comment>
<dbReference type="NCBIfam" id="TIGR01686">
    <property type="entry name" value="FkbH"/>
    <property type="match status" value="1"/>
</dbReference>